<sequence>MGIFPRQTAQGILEAADNLFNDRMVRFKFQHSIVDALKCGVSLVGEDILSGKIKVAHQKNVRIQP</sequence>
<gene>
    <name evidence="1" type="ORF">CJ014_10945</name>
</gene>
<name>A0A2G9WYI2_9HYPH</name>
<keyword evidence="2" id="KW-1185">Reference proteome</keyword>
<proteinExistence type="predicted"/>
<comment type="caution">
    <text evidence="1">The sequence shown here is derived from an EMBL/GenBank/DDBJ whole genome shotgun (WGS) entry which is preliminary data.</text>
</comment>
<organism evidence="1 2">
    <name type="scientific">Pleomorphomonas carboxyditropha</name>
    <dbReference type="NCBI Taxonomy" id="2023338"/>
    <lineage>
        <taxon>Bacteria</taxon>
        <taxon>Pseudomonadati</taxon>
        <taxon>Pseudomonadota</taxon>
        <taxon>Alphaproteobacteria</taxon>
        <taxon>Hyphomicrobiales</taxon>
        <taxon>Pleomorphomonadaceae</taxon>
        <taxon>Pleomorphomonas</taxon>
    </lineage>
</organism>
<accession>A0A2G9WYI2</accession>
<dbReference type="Proteomes" id="UP000231070">
    <property type="component" value="Unassembled WGS sequence"/>
</dbReference>
<reference evidence="1 2" key="1">
    <citation type="submission" date="2017-08" db="EMBL/GenBank/DDBJ databases">
        <title>Pleomorphomonas carboxidotrophicus sp. nov., a new mesophilic hydrogenogenic carboxidotroph.</title>
        <authorList>
            <person name="Esquivel-Elizondo S."/>
            <person name="Krajmalnik-Brown R."/>
            <person name="Maldonado J."/>
        </authorList>
    </citation>
    <scope>NUCLEOTIDE SEQUENCE [LARGE SCALE GENOMIC DNA]</scope>
    <source>
        <strain evidence="1 2">SVCO-16</strain>
    </source>
</reference>
<dbReference type="AlphaFoldDB" id="A0A2G9WYI2"/>
<evidence type="ECO:0000313" key="1">
    <source>
        <dbReference type="EMBL" id="PIO99362.1"/>
    </source>
</evidence>
<evidence type="ECO:0000313" key="2">
    <source>
        <dbReference type="Proteomes" id="UP000231070"/>
    </source>
</evidence>
<protein>
    <submittedName>
        <fullName evidence="1">Uncharacterized protein</fullName>
    </submittedName>
</protein>
<dbReference type="EMBL" id="NQVN01000005">
    <property type="protein sequence ID" value="PIO99362.1"/>
    <property type="molecule type" value="Genomic_DNA"/>
</dbReference>